<organism evidence="1 2">
    <name type="scientific">Halobacterium salinarum (strain ATCC 33171 / DSM 3754 / JCM 8978 / NBRC 102687 / NCIMB 764 / 91-R6)</name>
    <dbReference type="NCBI Taxonomy" id="2597657"/>
    <lineage>
        <taxon>Archaea</taxon>
        <taxon>Methanobacteriati</taxon>
        <taxon>Methanobacteriota</taxon>
        <taxon>Stenosarchaea group</taxon>
        <taxon>Halobacteria</taxon>
        <taxon>Halobacteriales</taxon>
        <taxon>Halobacteriaceae</taxon>
        <taxon>Halobacterium</taxon>
    </lineage>
</organism>
<comment type="caution">
    <text evidence="1">The sequence shown here is derived from an EMBL/GenBank/DDBJ whole genome shotgun (WGS) entry which is preliminary data.</text>
</comment>
<proteinExistence type="predicted"/>
<gene>
    <name evidence="1" type="ORF">APQ99_00999</name>
</gene>
<reference evidence="1 2" key="1">
    <citation type="submission" date="2019-07" db="EMBL/GenBank/DDBJ databases">
        <title>Genomic Encyclopedia of Archaeal and Bacterial Type Strains, Phase II (KMG-II): from individual species to whole genera.</title>
        <authorList>
            <person name="Goeker M."/>
        </authorList>
    </citation>
    <scope>NUCLEOTIDE SEQUENCE [LARGE SCALE GENOMIC DNA]</scope>
    <source>
        <strain evidence="1 2">DSM 3754</strain>
    </source>
</reference>
<protein>
    <submittedName>
        <fullName evidence="1">Uncharacterized protein</fullName>
    </submittedName>
</protein>
<dbReference type="EMBL" id="VRYN01000001">
    <property type="protein sequence ID" value="TYO82468.1"/>
    <property type="molecule type" value="Genomic_DNA"/>
</dbReference>
<sequence length="78" mass="8168">MVVGECEFTNAPFDYSALAALEDHAPEIPGTSDTGDTSTESALFTRSGVNCVPSLPNFVLSALVNRYTATGLGQSELL</sequence>
<evidence type="ECO:0000313" key="1">
    <source>
        <dbReference type="EMBL" id="TYO82468.1"/>
    </source>
</evidence>
<evidence type="ECO:0000313" key="2">
    <source>
        <dbReference type="Proteomes" id="UP000323075"/>
    </source>
</evidence>
<dbReference type="AlphaFoldDB" id="A0A663ABZ2"/>
<name>A0A663ABZ2_HALS9</name>
<accession>A0A663ABZ2</accession>
<dbReference type="Proteomes" id="UP000323075">
    <property type="component" value="Unassembled WGS sequence"/>
</dbReference>